<protein>
    <recommendedName>
        <fullName evidence="1">FAD-dependent urate hydroxylase HpyO/Asp monooxygenase CreE-like FAD/NAD(P)-binding domain-containing protein</fullName>
    </recommendedName>
</protein>
<dbReference type="Proteomes" id="UP000309488">
    <property type="component" value="Unassembled WGS sequence"/>
</dbReference>
<gene>
    <name evidence="2" type="ORF">FA048_07090</name>
</gene>
<dbReference type="RefSeq" id="WP_136839546.1">
    <property type="nucleotide sequence ID" value="NZ_SWBR01000002.1"/>
</dbReference>
<dbReference type="InterPro" id="IPR038732">
    <property type="entry name" value="HpyO/CreE_NAD-binding"/>
</dbReference>
<accession>A0A4U1CVN3</accession>
<keyword evidence="3" id="KW-1185">Reference proteome</keyword>
<dbReference type="PANTHER" id="PTHR40254:SF1">
    <property type="entry name" value="BLR0577 PROTEIN"/>
    <property type="match status" value="1"/>
</dbReference>
<sequence length="570" mass="65387">MKKKAKKHIAILGGGPSGLFIYKRLVEANLHNFEVTIFERKNQLGVGMPYSKEGASDEHITNVSDNEVPDFVNSIEEWSKTAPKALLDKYKINPENFNEYKVLPRLFFGAYLQAQFELLTTKAEEKGIKTDIRLNCKVEDLIYKKALNKVWVKIENQSVFKFDEVIIATGHNWPHLHEDKVSGYFDSPYPPAKIALKLNHPVAIKGSSLTAIDAIRTLSRKNGTFQKDNSGKLFYKLNRDSTEFKMVMHSRNGMLPAVRFHLEDSHLKNDSLLTIEDFAKHRAENNGFISLDFVFEKDFKEIFKEKDPSFYKQIKDLDVEGFVDAMMGLREKLEPFQLLKAEYAQAQKSIKYKESVYWKEMLAILSFSMNYPAKYFSAEDMMRLQKKLMPLISIVIAFVPQSSCEELIALNEAGVLEIVSVGNDSEIEIADEIGIIYHYTNEDNEEIAIPFKTFIDCVGQPHLNYDKFPFKSLISNHEITPARLKFKDKKLAEQEISNQNENVEQDNDGEFYLRVPGITINDDFQIVNREGKVNPHIFIMAVPYIGGFNPDYSGIDFCEEASKRIIAKMI</sequence>
<evidence type="ECO:0000259" key="1">
    <source>
        <dbReference type="Pfam" id="PF13454"/>
    </source>
</evidence>
<dbReference type="SUPFAM" id="SSF51905">
    <property type="entry name" value="FAD/NAD(P)-binding domain"/>
    <property type="match status" value="1"/>
</dbReference>
<dbReference type="Pfam" id="PF13454">
    <property type="entry name" value="NAD_binding_9"/>
    <property type="match status" value="1"/>
</dbReference>
<dbReference type="OrthoDB" id="6309046at2"/>
<dbReference type="AlphaFoldDB" id="A0A4U1CVN3"/>
<name>A0A4U1CVN3_9SPHI</name>
<proteinExistence type="predicted"/>
<dbReference type="EMBL" id="SWBR01000002">
    <property type="protein sequence ID" value="TKC09968.1"/>
    <property type="molecule type" value="Genomic_DNA"/>
</dbReference>
<reference evidence="2 3" key="1">
    <citation type="submission" date="2019-04" db="EMBL/GenBank/DDBJ databases">
        <title>Pedobacter sp. RP-3-22 sp. nov., isolated from Arctic soil.</title>
        <authorList>
            <person name="Dahal R.H."/>
            <person name="Kim D.-U."/>
        </authorList>
    </citation>
    <scope>NUCLEOTIDE SEQUENCE [LARGE SCALE GENOMIC DNA]</scope>
    <source>
        <strain evidence="2 3">RP-3-22</strain>
    </source>
</reference>
<evidence type="ECO:0000313" key="3">
    <source>
        <dbReference type="Proteomes" id="UP000309488"/>
    </source>
</evidence>
<dbReference type="InterPro" id="IPR036188">
    <property type="entry name" value="FAD/NAD-bd_sf"/>
</dbReference>
<feature type="domain" description="FAD-dependent urate hydroxylase HpyO/Asp monooxygenase CreE-like FAD/NAD(P)-binding" evidence="1">
    <location>
        <begin position="10"/>
        <end position="171"/>
    </location>
</feature>
<dbReference type="PANTHER" id="PTHR40254">
    <property type="entry name" value="BLR0577 PROTEIN"/>
    <property type="match status" value="1"/>
</dbReference>
<comment type="caution">
    <text evidence="2">The sequence shown here is derived from an EMBL/GenBank/DDBJ whole genome shotgun (WGS) entry which is preliminary data.</text>
</comment>
<organism evidence="2 3">
    <name type="scientific">Pedobacter polaris</name>
    <dbReference type="NCBI Taxonomy" id="2571273"/>
    <lineage>
        <taxon>Bacteria</taxon>
        <taxon>Pseudomonadati</taxon>
        <taxon>Bacteroidota</taxon>
        <taxon>Sphingobacteriia</taxon>
        <taxon>Sphingobacteriales</taxon>
        <taxon>Sphingobacteriaceae</taxon>
        <taxon>Pedobacter</taxon>
    </lineage>
</organism>
<dbReference type="InterPro" id="IPR052189">
    <property type="entry name" value="L-asp_N-monooxygenase_NS-form"/>
</dbReference>
<evidence type="ECO:0000313" key="2">
    <source>
        <dbReference type="EMBL" id="TKC09968.1"/>
    </source>
</evidence>
<dbReference type="Gene3D" id="3.50.50.60">
    <property type="entry name" value="FAD/NAD(P)-binding domain"/>
    <property type="match status" value="1"/>
</dbReference>